<dbReference type="RefSeq" id="WP_009540886.1">
    <property type="nucleotide sequence ID" value="NZ_ANHY01000011.1"/>
</dbReference>
<feature type="domain" description="Thaumarchaeal output" evidence="2">
    <location>
        <begin position="104"/>
        <end position="285"/>
    </location>
</feature>
<evidence type="ECO:0000313" key="3">
    <source>
        <dbReference type="EMBL" id="EKV29796.1"/>
    </source>
</evidence>
<dbReference type="Proteomes" id="UP000009881">
    <property type="component" value="Unassembled WGS sequence"/>
</dbReference>
<protein>
    <recommendedName>
        <fullName evidence="2">Thaumarchaeal output domain-containing protein</fullName>
    </recommendedName>
</protein>
<feature type="compositionally biased region" description="Basic and acidic residues" evidence="1">
    <location>
        <begin position="423"/>
        <end position="434"/>
    </location>
</feature>
<proteinExistence type="predicted"/>
<organism evidence="3 4">
    <name type="scientific">Caenispirillum salinarum AK4</name>
    <dbReference type="NCBI Taxonomy" id="1238182"/>
    <lineage>
        <taxon>Bacteria</taxon>
        <taxon>Pseudomonadati</taxon>
        <taxon>Pseudomonadota</taxon>
        <taxon>Alphaproteobacteria</taxon>
        <taxon>Rhodospirillales</taxon>
        <taxon>Novispirillaceae</taxon>
        <taxon>Caenispirillum</taxon>
    </lineage>
</organism>
<gene>
    <name evidence="3" type="ORF">C882_0226</name>
</gene>
<comment type="caution">
    <text evidence="3">The sequence shown here is derived from an EMBL/GenBank/DDBJ whole genome shotgun (WGS) entry which is preliminary data.</text>
</comment>
<feature type="region of interest" description="Disordered" evidence="1">
    <location>
        <begin position="423"/>
        <end position="443"/>
    </location>
</feature>
<evidence type="ECO:0000259" key="2">
    <source>
        <dbReference type="Pfam" id="PF18551"/>
    </source>
</evidence>
<dbReference type="eggNOG" id="COG1198">
    <property type="taxonomic scope" value="Bacteria"/>
</dbReference>
<dbReference type="InterPro" id="IPR040572">
    <property type="entry name" value="TackOD1"/>
</dbReference>
<evidence type="ECO:0000313" key="4">
    <source>
        <dbReference type="Proteomes" id="UP000009881"/>
    </source>
</evidence>
<dbReference type="AlphaFoldDB" id="K9HMN1"/>
<dbReference type="OrthoDB" id="8432393at2"/>
<dbReference type="STRING" id="1238182.C882_0226"/>
<accession>K9HMN1</accession>
<dbReference type="Pfam" id="PF18551">
    <property type="entry name" value="TackOD1"/>
    <property type="match status" value="1"/>
</dbReference>
<reference evidence="3 4" key="1">
    <citation type="journal article" date="2013" name="Genome Announc.">
        <title>Draft Genome Sequence of an Alphaproteobacterium, Caenispirillum salinarum AK4(T), Isolated from a Solar Saltern.</title>
        <authorList>
            <person name="Khatri I."/>
            <person name="Singh A."/>
            <person name="Korpole S."/>
            <person name="Pinnaka A.K."/>
            <person name="Subramanian S."/>
        </authorList>
    </citation>
    <scope>NUCLEOTIDE SEQUENCE [LARGE SCALE GENOMIC DNA]</scope>
    <source>
        <strain evidence="3 4">AK4</strain>
    </source>
</reference>
<evidence type="ECO:0000256" key="1">
    <source>
        <dbReference type="SAM" id="MobiDB-lite"/>
    </source>
</evidence>
<name>K9HMN1_9PROT</name>
<sequence length="443" mass="47213">MRLFVRTAAEARVPSALRLHYDLVDEPERADVAICLGAPDAALAPERPTWAGLMPVVALETLWPLADHQLEAFDAGRLTEAVRAGLAAGARYREIPAAARAKAAEDPYLGLLAFIHMRDGASARLNDAAGPGVAWPFERLAPSRGDLGGGALIADLGAAGYVSRTVNDAGHPCPECGSLKALLRDVCATCGSPDIGEEMLVHHFTCGYQGPEQAFDAEGGLYRCPKCRRTLRHIGMDYDKPGGITVCRACDARAEETAVAGRCLSCAERFPIDRSPRRFLYDYAVTPKGLDALFSGVIEMQDPHAILSRFVPLVGLETLLSVGRKLRALGERRAFGSSVLTIDVGVESDPAARGDLARRVGEELAALLRTEDTVAYHMSRLTVLLAGAGPEHGPDAADRLRQALGGVFSDTVVDAMDIQCRPLDDVLDGDRPDNAGEGPEGEA</sequence>
<dbReference type="EMBL" id="ANHY01000011">
    <property type="protein sequence ID" value="EKV29796.1"/>
    <property type="molecule type" value="Genomic_DNA"/>
</dbReference>
<keyword evidence="4" id="KW-1185">Reference proteome</keyword>